<keyword evidence="3" id="KW-1185">Reference proteome</keyword>
<dbReference type="InParanoid" id="A0A1S4L038"/>
<dbReference type="Proteomes" id="UP000001555">
    <property type="component" value="Unassembled WGS sequence"/>
</dbReference>
<dbReference type="EMBL" id="ABJB010673638">
    <property type="status" value="NOT_ANNOTATED_CDS"/>
    <property type="molecule type" value="Genomic_DNA"/>
</dbReference>
<dbReference type="VEuPathDB" id="VectorBase:ISCI006827"/>
<protein>
    <submittedName>
        <fullName evidence="2">Uncharacterized protein</fullName>
    </submittedName>
</protein>
<reference evidence="3" key="1">
    <citation type="submission" date="2008-03" db="EMBL/GenBank/DDBJ databases">
        <title>Annotation of Ixodes scapularis.</title>
        <authorList>
            <consortium name="Ixodes scapularis Genome Project Consortium"/>
            <person name="Caler E."/>
            <person name="Hannick L.I."/>
            <person name="Bidwell S."/>
            <person name="Joardar V."/>
            <person name="Thiagarajan M."/>
            <person name="Amedeo P."/>
            <person name="Galinsky K.J."/>
            <person name="Schobel S."/>
            <person name="Inman J."/>
            <person name="Hostetler J."/>
            <person name="Miller J."/>
            <person name="Hammond M."/>
            <person name="Megy K."/>
            <person name="Lawson D."/>
            <person name="Kodira C."/>
            <person name="Sutton G."/>
            <person name="Meyer J."/>
            <person name="Hill C.A."/>
            <person name="Birren B."/>
            <person name="Nene V."/>
            <person name="Collins F."/>
            <person name="Alarcon-Chaidez F."/>
            <person name="Wikel S."/>
            <person name="Strausberg R."/>
        </authorList>
    </citation>
    <scope>NUCLEOTIDE SEQUENCE [LARGE SCALE GENOMIC DNA]</scope>
    <source>
        <strain evidence="3">Wikel</strain>
    </source>
</reference>
<evidence type="ECO:0000256" key="1">
    <source>
        <dbReference type="SAM" id="MobiDB-lite"/>
    </source>
</evidence>
<sequence length="95" mass="9820">GSSEEGRSANCPQMGSPNPDEGPSATRRRSRRIAGDGRCPSAGAWGELNAPTVPRYPAGDPYADRDVPASDPRATRGPTSVAGCTPTSVRQDPSP</sequence>
<feature type="compositionally biased region" description="Polar residues" evidence="1">
    <location>
        <begin position="85"/>
        <end position="95"/>
    </location>
</feature>
<reference evidence="2" key="2">
    <citation type="submission" date="2020-05" db="UniProtKB">
        <authorList>
            <consortium name="EnsemblMetazoa"/>
        </authorList>
    </citation>
    <scope>IDENTIFICATION</scope>
    <source>
        <strain evidence="2">wikel</strain>
    </source>
</reference>
<accession>A0A1S4L038</accession>
<proteinExistence type="predicted"/>
<feature type="region of interest" description="Disordered" evidence="1">
    <location>
        <begin position="1"/>
        <end position="95"/>
    </location>
</feature>
<name>A0A1S4L038_IXOSC</name>
<evidence type="ECO:0000313" key="3">
    <source>
        <dbReference type="Proteomes" id="UP000001555"/>
    </source>
</evidence>
<dbReference type="AlphaFoldDB" id="A0A1S4L038"/>
<dbReference type="EnsemblMetazoa" id="ISCW006827-RA">
    <property type="protein sequence ID" value="ISCW006827-PA"/>
    <property type="gene ID" value="ISCW006827"/>
</dbReference>
<organism evidence="2 3">
    <name type="scientific">Ixodes scapularis</name>
    <name type="common">Black-legged tick</name>
    <name type="synonym">Deer tick</name>
    <dbReference type="NCBI Taxonomy" id="6945"/>
    <lineage>
        <taxon>Eukaryota</taxon>
        <taxon>Metazoa</taxon>
        <taxon>Ecdysozoa</taxon>
        <taxon>Arthropoda</taxon>
        <taxon>Chelicerata</taxon>
        <taxon>Arachnida</taxon>
        <taxon>Acari</taxon>
        <taxon>Parasitiformes</taxon>
        <taxon>Ixodida</taxon>
        <taxon>Ixodoidea</taxon>
        <taxon>Ixodidae</taxon>
        <taxon>Ixodinae</taxon>
        <taxon>Ixodes</taxon>
    </lineage>
</organism>
<dbReference type="VEuPathDB" id="VectorBase:ISCW006827"/>
<evidence type="ECO:0000313" key="2">
    <source>
        <dbReference type="EnsemblMetazoa" id="ISCW006827-PA"/>
    </source>
</evidence>